<evidence type="ECO:0000313" key="2">
    <source>
        <dbReference type="EMBL" id="CAF1665178.1"/>
    </source>
</evidence>
<dbReference type="InterPro" id="IPR036397">
    <property type="entry name" value="RNaseH_sf"/>
</dbReference>
<comment type="caution">
    <text evidence="2">The sequence shown here is derived from an EMBL/GenBank/DDBJ whole genome shotgun (WGS) entry which is preliminary data.</text>
</comment>
<proteinExistence type="predicted"/>
<dbReference type="GO" id="GO:0003676">
    <property type="term" value="F:nucleic acid binding"/>
    <property type="evidence" value="ECO:0007669"/>
    <property type="project" value="InterPro"/>
</dbReference>
<keyword evidence="1" id="KW-0732">Signal</keyword>
<dbReference type="Gene3D" id="3.30.420.10">
    <property type="entry name" value="Ribonuclease H-like superfamily/Ribonuclease H"/>
    <property type="match status" value="1"/>
</dbReference>
<feature type="non-terminal residue" evidence="2">
    <location>
        <position position="1"/>
    </location>
</feature>
<dbReference type="Proteomes" id="UP000663828">
    <property type="component" value="Unassembled WGS sequence"/>
</dbReference>
<organism evidence="2 3">
    <name type="scientific">Adineta ricciae</name>
    <name type="common">Rotifer</name>
    <dbReference type="NCBI Taxonomy" id="249248"/>
    <lineage>
        <taxon>Eukaryota</taxon>
        <taxon>Metazoa</taxon>
        <taxon>Spiralia</taxon>
        <taxon>Gnathifera</taxon>
        <taxon>Rotifera</taxon>
        <taxon>Eurotatoria</taxon>
        <taxon>Bdelloidea</taxon>
        <taxon>Adinetida</taxon>
        <taxon>Adinetidae</taxon>
        <taxon>Adineta</taxon>
    </lineage>
</organism>
<keyword evidence="3" id="KW-1185">Reference proteome</keyword>
<accession>A0A816FRM7</accession>
<protein>
    <submittedName>
        <fullName evidence="2">Uncharacterized protein</fullName>
    </submittedName>
</protein>
<feature type="signal peptide" evidence="1">
    <location>
        <begin position="1"/>
        <end position="25"/>
    </location>
</feature>
<gene>
    <name evidence="2" type="ORF">XAT740_LOCUS57635</name>
</gene>
<name>A0A816FRM7_ADIRI</name>
<reference evidence="2" key="1">
    <citation type="submission" date="2021-02" db="EMBL/GenBank/DDBJ databases">
        <authorList>
            <person name="Nowell W R."/>
        </authorList>
    </citation>
    <scope>NUCLEOTIDE SEQUENCE</scope>
</reference>
<dbReference type="EMBL" id="CAJNOR010012018">
    <property type="protein sequence ID" value="CAF1665178.1"/>
    <property type="molecule type" value="Genomic_DNA"/>
</dbReference>
<sequence length="218" mass="25067">LIFINSLTGFFGILRLIELAQQTTSFTMDTELDGSSHRPALIQLQFHSTARKDGKITIIIFEMLHLPPVNSVLYQQIERLVQTIFHSSKTFLVWGKGVDELSKFQVYPLFQSTAIYALHFANVQEEFKLWCNDQQRQVWSLQLAVARTFGQFLDKSWTRSNWGVGLDVRLYQNLQLNELNYNVKSSLTEAEDQIRLKLIKYAVDDCFATTKLAVAIGL</sequence>
<feature type="chain" id="PRO_5033057332" evidence="1">
    <location>
        <begin position="26"/>
        <end position="218"/>
    </location>
</feature>
<evidence type="ECO:0000256" key="1">
    <source>
        <dbReference type="SAM" id="SignalP"/>
    </source>
</evidence>
<evidence type="ECO:0000313" key="3">
    <source>
        <dbReference type="Proteomes" id="UP000663828"/>
    </source>
</evidence>
<dbReference type="AlphaFoldDB" id="A0A816FRM7"/>